<keyword evidence="4" id="KW-0812">Transmembrane</keyword>
<sequence length="192" mass="22458">MVKLDLKFKAELSNLTDLRPNQPDDYQFFFKIKCSSCHEVHQSWVDICRSKEYQLPRSRGVANFVWKCQFCKRDASASFVDQIQNSKSKSSYPMYTDSDSSNQSFVSICTIECRGCELIEFEPRGLWDCTGSDSKTEFKEIEFEDGEWHDYDEKSGLPVSVTNIEVNLTIKLIRTLSFHTLFFFFFLTTFFL</sequence>
<dbReference type="EMBL" id="CALTRL010002053">
    <property type="protein sequence ID" value="CAH7674590.1"/>
    <property type="molecule type" value="Genomic_DNA"/>
</dbReference>
<keyword evidence="2" id="KW-0479">Metal-binding</keyword>
<comment type="caution">
    <text evidence="5">The sequence shown here is derived from an EMBL/GenBank/DDBJ whole genome shotgun (WGS) entry which is preliminary data.</text>
</comment>
<comment type="similarity">
    <text evidence="1">Belongs to the UPF0587 family.</text>
</comment>
<keyword evidence="3" id="KW-0862">Zinc</keyword>
<feature type="transmembrane region" description="Helical" evidence="4">
    <location>
        <begin position="172"/>
        <end position="191"/>
    </location>
</feature>
<keyword evidence="6" id="KW-1185">Reference proteome</keyword>
<protein>
    <submittedName>
        <fullName evidence="5">Uncharacterized protein</fullName>
    </submittedName>
</protein>
<reference evidence="5" key="1">
    <citation type="submission" date="2022-06" db="EMBL/GenBank/DDBJ databases">
        <authorList>
            <consortium name="SYNGENTA / RWTH Aachen University"/>
        </authorList>
    </citation>
    <scope>NUCLEOTIDE SEQUENCE</scope>
</reference>
<proteinExistence type="inferred from homology"/>
<evidence type="ECO:0000313" key="5">
    <source>
        <dbReference type="EMBL" id="CAH7674590.1"/>
    </source>
</evidence>
<name>A0AAV0AZX8_PHAPC</name>
<gene>
    <name evidence="5" type="ORF">PPACK8108_LOCUS9491</name>
</gene>
<dbReference type="InterPro" id="IPR008584">
    <property type="entry name" value="CXXC_Zn-binding_euk"/>
</dbReference>
<organism evidence="5 6">
    <name type="scientific">Phakopsora pachyrhizi</name>
    <name type="common">Asian soybean rust disease fungus</name>
    <dbReference type="NCBI Taxonomy" id="170000"/>
    <lineage>
        <taxon>Eukaryota</taxon>
        <taxon>Fungi</taxon>
        <taxon>Dikarya</taxon>
        <taxon>Basidiomycota</taxon>
        <taxon>Pucciniomycotina</taxon>
        <taxon>Pucciniomycetes</taxon>
        <taxon>Pucciniales</taxon>
        <taxon>Phakopsoraceae</taxon>
        <taxon>Phakopsora</taxon>
    </lineage>
</organism>
<dbReference type="AlphaFoldDB" id="A0AAV0AZX8"/>
<evidence type="ECO:0000313" key="6">
    <source>
        <dbReference type="Proteomes" id="UP001153365"/>
    </source>
</evidence>
<evidence type="ECO:0000256" key="2">
    <source>
        <dbReference type="ARBA" id="ARBA00022723"/>
    </source>
</evidence>
<dbReference type="GO" id="GO:0008270">
    <property type="term" value="F:zinc ion binding"/>
    <property type="evidence" value="ECO:0007669"/>
    <property type="project" value="TreeGrafter"/>
</dbReference>
<keyword evidence="4" id="KW-1133">Transmembrane helix</keyword>
<dbReference type="Pfam" id="PF05907">
    <property type="entry name" value="CXXC_Zn-b_euk"/>
    <property type="match status" value="1"/>
</dbReference>
<accession>A0AAV0AZX8</accession>
<evidence type="ECO:0000256" key="4">
    <source>
        <dbReference type="SAM" id="Phobius"/>
    </source>
</evidence>
<dbReference type="SUPFAM" id="SSF141678">
    <property type="entry name" value="MAL13P1.257-like"/>
    <property type="match status" value="1"/>
</dbReference>
<evidence type="ECO:0000256" key="3">
    <source>
        <dbReference type="ARBA" id="ARBA00022833"/>
    </source>
</evidence>
<evidence type="ECO:0000256" key="1">
    <source>
        <dbReference type="ARBA" id="ARBA00007818"/>
    </source>
</evidence>
<dbReference type="PANTHER" id="PTHR12857">
    <property type="entry name" value="CXXC MOTIF CONTAINING ZINC BINDING PROTEIN"/>
    <property type="match status" value="1"/>
</dbReference>
<dbReference type="PANTHER" id="PTHR12857:SF0">
    <property type="entry name" value="CXXC MOTIF CONTAINING ZINC BINDING PROTEIN"/>
    <property type="match status" value="1"/>
</dbReference>
<keyword evidence="4" id="KW-0472">Membrane</keyword>
<dbReference type="Proteomes" id="UP001153365">
    <property type="component" value="Unassembled WGS sequence"/>
</dbReference>